<evidence type="ECO:0000259" key="12">
    <source>
        <dbReference type="PROSITE" id="PS51760"/>
    </source>
</evidence>
<evidence type="ECO:0000256" key="2">
    <source>
        <dbReference type="ARBA" id="ARBA00007495"/>
    </source>
</evidence>
<dbReference type="PROSITE" id="PS51257">
    <property type="entry name" value="PROKAR_LIPOPROTEIN"/>
    <property type="match status" value="1"/>
</dbReference>
<keyword evidence="14" id="KW-1185">Reference proteome</keyword>
<feature type="domain" description="GH10" evidence="12">
    <location>
        <begin position="438"/>
        <end position="762"/>
    </location>
</feature>
<gene>
    <name evidence="13" type="ORF">E7746_01620</name>
</gene>
<dbReference type="InterPro" id="IPR008979">
    <property type="entry name" value="Galactose-bd-like_sf"/>
</dbReference>
<dbReference type="InterPro" id="IPR001000">
    <property type="entry name" value="GH10_dom"/>
</dbReference>
<dbReference type="EC" id="3.2.1.8" evidence="3"/>
<accession>A0A4P7VLL0</accession>
<dbReference type="InterPro" id="IPR044846">
    <property type="entry name" value="GH10"/>
</dbReference>
<dbReference type="GO" id="GO:0045493">
    <property type="term" value="P:xylan catabolic process"/>
    <property type="evidence" value="ECO:0007669"/>
    <property type="project" value="UniProtKB-KW"/>
</dbReference>
<keyword evidence="9" id="KW-0624">Polysaccharide degradation</keyword>
<comment type="catalytic activity">
    <reaction evidence="1">
        <text>Endohydrolysis of (1-&gt;4)-beta-D-xylosidic linkages in xylans.</text>
        <dbReference type="EC" id="3.2.1.8"/>
    </reaction>
</comment>
<evidence type="ECO:0000256" key="10">
    <source>
        <dbReference type="PROSITE-ProRule" id="PRU10061"/>
    </source>
</evidence>
<dbReference type="InterPro" id="IPR017853">
    <property type="entry name" value="GH"/>
</dbReference>
<organism evidence="13 14">
    <name type="scientific">Muribaculum gordoncarteri</name>
    <dbReference type="NCBI Taxonomy" id="2530390"/>
    <lineage>
        <taxon>Bacteria</taxon>
        <taxon>Pseudomonadati</taxon>
        <taxon>Bacteroidota</taxon>
        <taxon>Bacteroidia</taxon>
        <taxon>Bacteroidales</taxon>
        <taxon>Muribaculaceae</taxon>
        <taxon>Muribaculum</taxon>
    </lineage>
</organism>
<feature type="signal peptide" evidence="11">
    <location>
        <begin position="1"/>
        <end position="21"/>
    </location>
</feature>
<dbReference type="InterPro" id="IPR031158">
    <property type="entry name" value="GH10_AS"/>
</dbReference>
<evidence type="ECO:0000256" key="1">
    <source>
        <dbReference type="ARBA" id="ARBA00000681"/>
    </source>
</evidence>
<dbReference type="PANTHER" id="PTHR31490:SF88">
    <property type="entry name" value="BETA-XYLANASE"/>
    <property type="match status" value="1"/>
</dbReference>
<evidence type="ECO:0000256" key="6">
    <source>
        <dbReference type="ARBA" id="ARBA00022801"/>
    </source>
</evidence>
<dbReference type="Pfam" id="PF00331">
    <property type="entry name" value="Glyco_hydro_10"/>
    <property type="match status" value="2"/>
</dbReference>
<dbReference type="GO" id="GO:0031176">
    <property type="term" value="F:endo-1,4-beta-xylanase activity"/>
    <property type="evidence" value="ECO:0007669"/>
    <property type="project" value="UniProtKB-EC"/>
</dbReference>
<dbReference type="OrthoDB" id="1032269at2"/>
<evidence type="ECO:0000256" key="5">
    <source>
        <dbReference type="ARBA" id="ARBA00022729"/>
    </source>
</evidence>
<dbReference type="Gene3D" id="3.20.20.80">
    <property type="entry name" value="Glycosidases"/>
    <property type="match status" value="2"/>
</dbReference>
<keyword evidence="4" id="KW-0858">Xylan degradation</keyword>
<name>A0A4P7VLL0_9BACT</name>
<keyword evidence="5 11" id="KW-0732">Signal</keyword>
<dbReference type="Gene3D" id="2.60.120.260">
    <property type="entry name" value="Galactose-binding domain-like"/>
    <property type="match status" value="2"/>
</dbReference>
<dbReference type="EMBL" id="CP039393">
    <property type="protein sequence ID" value="QCD34661.1"/>
    <property type="molecule type" value="Genomic_DNA"/>
</dbReference>
<feature type="active site" description="Nucleophile" evidence="10">
    <location>
        <position position="674"/>
    </location>
</feature>
<dbReference type="SMART" id="SM00633">
    <property type="entry name" value="Glyco_10"/>
    <property type="match status" value="1"/>
</dbReference>
<evidence type="ECO:0000256" key="3">
    <source>
        <dbReference type="ARBA" id="ARBA00012590"/>
    </source>
</evidence>
<evidence type="ECO:0000256" key="8">
    <source>
        <dbReference type="ARBA" id="ARBA00023295"/>
    </source>
</evidence>
<evidence type="ECO:0000256" key="9">
    <source>
        <dbReference type="ARBA" id="ARBA00023326"/>
    </source>
</evidence>
<dbReference type="Proteomes" id="UP000297031">
    <property type="component" value="Chromosome"/>
</dbReference>
<evidence type="ECO:0000313" key="13">
    <source>
        <dbReference type="EMBL" id="QCD34661.1"/>
    </source>
</evidence>
<dbReference type="SUPFAM" id="SSF51445">
    <property type="entry name" value="(Trans)glycosidases"/>
    <property type="match status" value="1"/>
</dbReference>
<dbReference type="PROSITE" id="PS00591">
    <property type="entry name" value="GH10_1"/>
    <property type="match status" value="1"/>
</dbReference>
<dbReference type="PANTHER" id="PTHR31490">
    <property type="entry name" value="GLYCOSYL HYDROLASE"/>
    <property type="match status" value="1"/>
</dbReference>
<dbReference type="AlphaFoldDB" id="A0A4P7VLL0"/>
<feature type="chain" id="PRO_5020252168" description="endo-1,4-beta-xylanase" evidence="11">
    <location>
        <begin position="22"/>
        <end position="766"/>
    </location>
</feature>
<evidence type="ECO:0000256" key="7">
    <source>
        <dbReference type="ARBA" id="ARBA00023277"/>
    </source>
</evidence>
<dbReference type="RefSeq" id="WP_136409631.1">
    <property type="nucleotide sequence ID" value="NZ_CP039393.1"/>
</dbReference>
<proteinExistence type="inferred from homology"/>
<dbReference type="PROSITE" id="PS51760">
    <property type="entry name" value="GH10_2"/>
    <property type="match status" value="1"/>
</dbReference>
<evidence type="ECO:0000313" key="14">
    <source>
        <dbReference type="Proteomes" id="UP000297031"/>
    </source>
</evidence>
<keyword evidence="7" id="KW-0119">Carbohydrate metabolism</keyword>
<dbReference type="KEGG" id="mgod:E7746_01620"/>
<protein>
    <recommendedName>
        <fullName evidence="3">endo-1,4-beta-xylanase</fullName>
        <ecNumber evidence="3">3.2.1.8</ecNumber>
    </recommendedName>
</protein>
<dbReference type="SUPFAM" id="SSF49785">
    <property type="entry name" value="Galactose-binding domain-like"/>
    <property type="match status" value="2"/>
</dbReference>
<comment type="similarity">
    <text evidence="2">Belongs to the glycosyl hydrolase 10 (cellulase F) family.</text>
</comment>
<evidence type="ECO:0000256" key="4">
    <source>
        <dbReference type="ARBA" id="ARBA00022651"/>
    </source>
</evidence>
<keyword evidence="6 13" id="KW-0378">Hydrolase</keyword>
<reference evidence="13 14" key="1">
    <citation type="submission" date="2019-02" db="EMBL/GenBank/DDBJ databases">
        <title>Isolation and identification of novel species under the genus Muribaculum.</title>
        <authorList>
            <person name="Miyake S."/>
            <person name="Ding Y."/>
            <person name="Low A."/>
            <person name="Soh M."/>
            <person name="Seedorf H."/>
        </authorList>
    </citation>
    <scope>NUCLEOTIDE SEQUENCE [LARGE SCALE GENOMIC DNA]</scope>
    <source>
        <strain evidence="13 14">TLL-A4</strain>
    </source>
</reference>
<evidence type="ECO:0000256" key="11">
    <source>
        <dbReference type="SAM" id="SignalP"/>
    </source>
</evidence>
<sequence length="766" mass="85559">MNKYSKLLWALALAPAMVGCADDIDTTSGFEVEKPESLAQYEYLNSYGTLKSYLESASKASPDFKLGVALAADDYAKKGAVYMLANTNFMEMTAGNEMKYASIVGDDGSMNFGTVEQFIDNAKAANMSIYGHTLCWHEQQNLKWLNSLIADKEIPVDPDAPGQEVTVERRCIEVCSDDMVDAAWDTQFWIMTDATFAEGDKWELSMNVRATYEASIGTQTHKGAGEYLHWAGCGTVKFTPQWTEYKASGTMDASMAGGHSFAFNINDFAAANEYYFDDISLKINGVEMIKNSSCDDDNMKDNFVSKEKRGGTVPSRFVDSYKEIQAAPGEYEVTVDRRCIRVETDDMVDAAWDSQFWIMTDATFAEGDNWELSMNVRADYEASIGTQTHKGAGEYLHWAGCGTVKFTPKWTEYKASGTMDGSMAGGHSFAFNLNDFAAANAYYFDDISLKINGVEMIKNSSCDDDNMKDNYIAKEKRGGMVPATFVDSYTELVSGNSIPLTPEEKAEALTNELERWIKGMMEACGGYVKAWDVVNEAVSGGPWGQRYELQSANNTDGADKKFFWRDYLGDDFVRIPVKFARQYFEEFGGNPADLKLFINDYNLESDWDDNQKLKSLIEWIARWESDGETVIDGIGTQMHVTYYMNPETQKSKEDHVVKMLELLASTGKLIKISELDMGIADAEGNSIKTADVTFEQQKAMAEYYKFIVTKYFEIIPAAQQYGITQWCITDSPDGSGWRAGEPVGLWDINYARKPAYGGFCDALSQQ</sequence>
<keyword evidence="8" id="KW-0326">Glycosidase</keyword>